<evidence type="ECO:0000313" key="3">
    <source>
        <dbReference type="EMBL" id="CAD8687275.1"/>
    </source>
</evidence>
<feature type="chain" id="PRO_5031395718" description="ALA-interacting subunit" evidence="2">
    <location>
        <begin position="22"/>
        <end position="267"/>
    </location>
</feature>
<gene>
    <name evidence="3" type="ORF">CLEI1391_LOCUS13356</name>
</gene>
<sequence length="267" mass="29501">MSMKAALALLAVLAAVNLASAVRKDEVTLTMVNAGTTGQFRLSMSTANANNMTFERVTCQSEVLNDCPQQRVLKDDQNDFIRVNFTLFNAKGPNGTLATFRGLTPIRIEARLCYTLTSATDRAWRKKNKAYPRLSQNCPRLVGKRDWNAASTGNATQLGLDNSGSFTKDFNTFDEIPDATWFASLWVYCNGPTEEQLCAYVSTEKSTNTSAPNPNQAYMQTQVVMGVTTGMKIACGIMSAVGPLFFVIFFIADNLHYKKTGKPIHWF</sequence>
<keyword evidence="1" id="KW-1133">Transmembrane helix</keyword>
<name>A0A7S0RUF4_9CHLO</name>
<accession>A0A7S0RUF4</accession>
<dbReference type="EMBL" id="HBFB01023693">
    <property type="protein sequence ID" value="CAD8687275.1"/>
    <property type="molecule type" value="Transcribed_RNA"/>
</dbReference>
<evidence type="ECO:0000256" key="1">
    <source>
        <dbReference type="SAM" id="Phobius"/>
    </source>
</evidence>
<protein>
    <recommendedName>
        <fullName evidence="4">ALA-interacting subunit</fullName>
    </recommendedName>
</protein>
<reference evidence="3" key="1">
    <citation type="submission" date="2021-01" db="EMBL/GenBank/DDBJ databases">
        <authorList>
            <person name="Corre E."/>
            <person name="Pelletier E."/>
            <person name="Niang G."/>
            <person name="Scheremetjew M."/>
            <person name="Finn R."/>
            <person name="Kale V."/>
            <person name="Holt S."/>
            <person name="Cochrane G."/>
            <person name="Meng A."/>
            <person name="Brown T."/>
            <person name="Cohen L."/>
        </authorList>
    </citation>
    <scope>NUCLEOTIDE SEQUENCE</scope>
    <source>
        <strain evidence="3">SAG 11-49</strain>
    </source>
</reference>
<feature type="signal peptide" evidence="2">
    <location>
        <begin position="1"/>
        <end position="21"/>
    </location>
</feature>
<keyword evidence="2" id="KW-0732">Signal</keyword>
<keyword evidence="1" id="KW-0472">Membrane</keyword>
<proteinExistence type="predicted"/>
<evidence type="ECO:0000256" key="2">
    <source>
        <dbReference type="SAM" id="SignalP"/>
    </source>
</evidence>
<keyword evidence="1" id="KW-0812">Transmembrane</keyword>
<evidence type="ECO:0008006" key="4">
    <source>
        <dbReference type="Google" id="ProtNLM"/>
    </source>
</evidence>
<organism evidence="3">
    <name type="scientific">Chlamydomonas leiostraca</name>
    <dbReference type="NCBI Taxonomy" id="1034604"/>
    <lineage>
        <taxon>Eukaryota</taxon>
        <taxon>Viridiplantae</taxon>
        <taxon>Chlorophyta</taxon>
        <taxon>core chlorophytes</taxon>
        <taxon>Chlorophyceae</taxon>
        <taxon>CS clade</taxon>
        <taxon>Chlamydomonadales</taxon>
        <taxon>Chlamydomonadaceae</taxon>
        <taxon>Chlamydomonas</taxon>
    </lineage>
</organism>
<feature type="transmembrane region" description="Helical" evidence="1">
    <location>
        <begin position="230"/>
        <end position="252"/>
    </location>
</feature>
<dbReference type="AlphaFoldDB" id="A0A7S0RUF4"/>